<dbReference type="InterPro" id="IPR016039">
    <property type="entry name" value="Thiolase-like"/>
</dbReference>
<dbReference type="SUPFAM" id="SSF53901">
    <property type="entry name" value="Thiolase-like"/>
    <property type="match status" value="1"/>
</dbReference>
<organism evidence="5 6">
    <name type="scientific">Abeliophyllum distichum</name>
    <dbReference type="NCBI Taxonomy" id="126358"/>
    <lineage>
        <taxon>Eukaryota</taxon>
        <taxon>Viridiplantae</taxon>
        <taxon>Streptophyta</taxon>
        <taxon>Embryophyta</taxon>
        <taxon>Tracheophyta</taxon>
        <taxon>Spermatophyta</taxon>
        <taxon>Magnoliopsida</taxon>
        <taxon>eudicotyledons</taxon>
        <taxon>Gunneridae</taxon>
        <taxon>Pentapetalae</taxon>
        <taxon>asterids</taxon>
        <taxon>lamiids</taxon>
        <taxon>Lamiales</taxon>
        <taxon>Oleaceae</taxon>
        <taxon>Forsythieae</taxon>
        <taxon>Abeliophyllum</taxon>
    </lineage>
</organism>
<reference evidence="6" key="1">
    <citation type="submission" date="2024-07" db="EMBL/GenBank/DDBJ databases">
        <title>Two chromosome-level genome assemblies of Korean endemic species Abeliophyllum distichum and Forsythia ovata (Oleaceae).</title>
        <authorList>
            <person name="Jang H."/>
        </authorList>
    </citation>
    <scope>NUCLEOTIDE SEQUENCE [LARGE SCALE GENOMIC DNA]</scope>
</reference>
<dbReference type="GO" id="GO:0009922">
    <property type="term" value="F:fatty acid elongase activity"/>
    <property type="evidence" value="ECO:0007669"/>
    <property type="project" value="UniProtKB-EC"/>
</dbReference>
<keyword evidence="3" id="KW-0472">Membrane</keyword>
<feature type="transmembrane region" description="Helical" evidence="3">
    <location>
        <begin position="15"/>
        <end position="39"/>
    </location>
</feature>
<keyword evidence="1" id="KW-0012">Acyltransferase</keyword>
<sequence>MKTIIFDQTSLSDVIIIFFTQFNHLAATSLILAFIIYILSKSNRVYLLDFTCFLAPDSDRLPISTFIEHTEFSGKYNTISLDFQRKVVERSGIGNETCLPPGIHFLPFVYSLNATMEEVKTVFSLVKNLMTKHNINPRSIDILITNCSLTSPTPSLASLIINKFGLRSNVKSFNLSGMGCSAGILSISLARDLLKVHKNSLALILSMESMSSNVYQGNVKSMLLANCLFRMGGAGILLSNKK</sequence>
<dbReference type="Pfam" id="PF08392">
    <property type="entry name" value="FAE1_CUT1_RppA"/>
    <property type="match status" value="1"/>
</dbReference>
<evidence type="ECO:0000256" key="3">
    <source>
        <dbReference type="SAM" id="Phobius"/>
    </source>
</evidence>
<dbReference type="EMBL" id="JBFOLK010000008">
    <property type="protein sequence ID" value="KAL2490457.1"/>
    <property type="molecule type" value="Genomic_DNA"/>
</dbReference>
<comment type="catalytic activity">
    <reaction evidence="2">
        <text>a very-long-chain acyl-CoA + malonyl-CoA + H(+) = a very-long-chain 3-oxoacyl-CoA + CO2 + CoA</text>
        <dbReference type="Rhea" id="RHEA:32727"/>
        <dbReference type="ChEBI" id="CHEBI:15378"/>
        <dbReference type="ChEBI" id="CHEBI:16526"/>
        <dbReference type="ChEBI" id="CHEBI:57287"/>
        <dbReference type="ChEBI" id="CHEBI:57384"/>
        <dbReference type="ChEBI" id="CHEBI:90725"/>
        <dbReference type="ChEBI" id="CHEBI:90736"/>
        <dbReference type="EC" id="2.3.1.199"/>
    </reaction>
</comment>
<dbReference type="PANTHER" id="PTHR31561">
    <property type="entry name" value="3-KETOACYL-COA SYNTHASE"/>
    <property type="match status" value="1"/>
</dbReference>
<keyword evidence="3" id="KW-1133">Transmembrane helix</keyword>
<dbReference type="Proteomes" id="UP001604336">
    <property type="component" value="Unassembled WGS sequence"/>
</dbReference>
<comment type="caution">
    <text evidence="5">The sequence shown here is derived from an EMBL/GenBank/DDBJ whole genome shotgun (WGS) entry which is preliminary data.</text>
</comment>
<evidence type="ECO:0000256" key="1">
    <source>
        <dbReference type="ARBA" id="ARBA00023315"/>
    </source>
</evidence>
<name>A0ABD1RPW8_9LAMI</name>
<proteinExistence type="predicted"/>
<evidence type="ECO:0000313" key="6">
    <source>
        <dbReference type="Proteomes" id="UP001604336"/>
    </source>
</evidence>
<keyword evidence="6" id="KW-1185">Reference proteome</keyword>
<dbReference type="InterPro" id="IPR013601">
    <property type="entry name" value="FAE1_typ3_polyketide_synth"/>
</dbReference>
<feature type="domain" description="FAE" evidence="4">
    <location>
        <begin position="39"/>
        <end position="242"/>
    </location>
</feature>
<keyword evidence="3" id="KW-0812">Transmembrane</keyword>
<gene>
    <name evidence="5" type="ORF">Adt_26085</name>
</gene>
<keyword evidence="1" id="KW-0808">Transferase</keyword>
<dbReference type="InterPro" id="IPR012392">
    <property type="entry name" value="3-ktacl-CoA_syn"/>
</dbReference>
<evidence type="ECO:0000259" key="4">
    <source>
        <dbReference type="Pfam" id="PF08392"/>
    </source>
</evidence>
<dbReference type="Gene3D" id="3.40.47.10">
    <property type="match status" value="1"/>
</dbReference>
<evidence type="ECO:0000313" key="5">
    <source>
        <dbReference type="EMBL" id="KAL2490457.1"/>
    </source>
</evidence>
<evidence type="ECO:0000256" key="2">
    <source>
        <dbReference type="ARBA" id="ARBA00047375"/>
    </source>
</evidence>
<dbReference type="AlphaFoldDB" id="A0ABD1RPW8"/>
<protein>
    <submittedName>
        <fullName evidence="5">3-ketoacyl-CoA synthase 7</fullName>
    </submittedName>
</protein>
<accession>A0ABD1RPW8</accession>